<evidence type="ECO:0000313" key="5">
    <source>
        <dbReference type="Proteomes" id="UP000028045"/>
    </source>
</evidence>
<proteinExistence type="inferred from homology"/>
<evidence type="ECO:0000256" key="3">
    <source>
        <dbReference type="PIRSR" id="PIRSR000509-1"/>
    </source>
</evidence>
<feature type="binding site" evidence="3">
    <location>
        <position position="260"/>
    </location>
    <ligand>
        <name>dimethylallyl diphosphate</name>
        <dbReference type="ChEBI" id="CHEBI:57623"/>
    </ligand>
</feature>
<evidence type="ECO:0000256" key="2">
    <source>
        <dbReference type="ARBA" id="ARBA00022679"/>
    </source>
</evidence>
<dbReference type="OrthoDB" id="5392033at2759"/>
<feature type="binding site" evidence="3">
    <location>
        <position position="187"/>
    </location>
    <ligand>
        <name>dimethylallyl diphosphate</name>
        <dbReference type="ChEBI" id="CHEBI:57623"/>
    </ligand>
</feature>
<feature type="binding site" evidence="3">
    <location>
        <position position="185"/>
    </location>
    <ligand>
        <name>dimethylallyl diphosphate</name>
        <dbReference type="ChEBI" id="CHEBI:57623"/>
    </ligand>
</feature>
<sequence length="453" mass="51536">MNHFTISHIMNQPPTFLDEDQRFWWTATAPSLARLLVSCKYSTEQQAAHLEWYRRFIPKALGPRPIPGRKALFVPCPVFDGSACEHSINWKERSSSRVVRFTIEAVGREAGSWRDPFNQDEARRMLASMLGVVPGLSLKRFDMFARRLFITQEGYAELTPRIPNGTPLSQAWTAFDLLHGGVMAKVYFMPILKMIETGKSTDDLVFDTVRDCNSDEYGTFDGPVSLLQDYTQTFTAAPYDAPVVEMVAIDCIDSPNSRIKLYLRTAANTLHRVKDLFTLGGRLSGPEIDEGVAALVELWPILFRLDPRAVGIGNLEVFPRGSYCGCAIEMKPGQAKPETKIHIPVRKIAGTDAQLCESLAIWFRKRGHAEFASQYKTDLESAFPAHDLERTRGTHTFVSFSYTRRTGVYMTMYYSTKIFDIHVKNFSMAQQSEKDIWRGYDQLWRGKSRIVQR</sequence>
<feature type="binding site" evidence="3">
    <location>
        <position position="258"/>
    </location>
    <ligand>
        <name>dimethylallyl diphosphate</name>
        <dbReference type="ChEBI" id="CHEBI:57623"/>
    </ligand>
</feature>
<evidence type="ECO:0000256" key="1">
    <source>
        <dbReference type="ARBA" id="ARBA00010209"/>
    </source>
</evidence>
<keyword evidence="2" id="KW-0808">Transferase</keyword>
<dbReference type="InterPro" id="IPR012148">
    <property type="entry name" value="ABBA_DMATS-like"/>
</dbReference>
<dbReference type="SFLD" id="SFLDS00036">
    <property type="entry name" value="Aromatic_Prenyltransferase"/>
    <property type="match status" value="1"/>
</dbReference>
<dbReference type="CDD" id="cd13929">
    <property type="entry name" value="PT-DMATS_CymD"/>
    <property type="match status" value="1"/>
</dbReference>
<dbReference type="InterPro" id="IPR033964">
    <property type="entry name" value="ABBA"/>
</dbReference>
<dbReference type="Proteomes" id="UP000028045">
    <property type="component" value="Unassembled WGS sequence"/>
</dbReference>
<accession>A0A084AFS1</accession>
<reference evidence="4 5" key="1">
    <citation type="journal article" date="2014" name="BMC Genomics">
        <title>Comparative genome sequencing reveals chemotype-specific gene clusters in the toxigenic black mold Stachybotrys.</title>
        <authorList>
            <person name="Semeiks J."/>
            <person name="Borek D."/>
            <person name="Otwinowski Z."/>
            <person name="Grishin N.V."/>
        </authorList>
    </citation>
    <scope>NUCLEOTIDE SEQUENCE [LARGE SCALE GENOMIC DNA]</scope>
    <source>
        <strain evidence="5">CBS 109288 / IBT 7711</strain>
    </source>
</reference>
<dbReference type="InterPro" id="IPR017795">
    <property type="entry name" value="ABBA_NscD-like"/>
</dbReference>
<dbReference type="PANTHER" id="PTHR40627">
    <property type="entry name" value="INDOLE PRENYLTRANSFERASE TDIB-RELATED"/>
    <property type="match status" value="1"/>
</dbReference>
<dbReference type="HOGENOM" id="CLU_037431_0_0_1"/>
<dbReference type="PANTHER" id="PTHR40627:SF3">
    <property type="entry name" value="PRENYLTRANSFERASE ASQH2-RELATED"/>
    <property type="match status" value="1"/>
</dbReference>
<dbReference type="AlphaFoldDB" id="A0A084AFS1"/>
<dbReference type="Pfam" id="PF11991">
    <property type="entry name" value="Trp_DMAT"/>
    <property type="match status" value="1"/>
</dbReference>
<dbReference type="EMBL" id="KL648750">
    <property type="protein sequence ID" value="KEY64150.1"/>
    <property type="molecule type" value="Genomic_DNA"/>
</dbReference>
<dbReference type="GO" id="GO:0016765">
    <property type="term" value="F:transferase activity, transferring alkyl or aryl (other than methyl) groups"/>
    <property type="evidence" value="ECO:0007669"/>
    <property type="project" value="InterPro"/>
</dbReference>
<keyword evidence="5" id="KW-1185">Reference proteome</keyword>
<evidence type="ECO:0000313" key="4">
    <source>
        <dbReference type="EMBL" id="KEY64150.1"/>
    </source>
</evidence>
<gene>
    <name evidence="4" type="ORF">S7711_03444</name>
</gene>
<feature type="binding site" evidence="3">
    <location>
        <position position="85"/>
    </location>
    <ligand>
        <name>L-tryptophan</name>
        <dbReference type="ChEBI" id="CHEBI:57912"/>
    </ligand>
</feature>
<dbReference type="SFLD" id="SFLDG01162">
    <property type="entry name" value="I"/>
    <property type="match status" value="1"/>
</dbReference>
<feature type="binding site" evidence="3">
    <location>
        <position position="262"/>
    </location>
    <ligand>
        <name>dimethylallyl diphosphate</name>
        <dbReference type="ChEBI" id="CHEBI:57623"/>
    </ligand>
</feature>
<comment type="similarity">
    <text evidence="1">Belongs to the tryptophan dimethylallyltransferase family.</text>
</comment>
<name>A0A084AFS1_STACB</name>
<dbReference type="PIRSF" id="PIRSF000509">
    <property type="entry name" value="Trp_DMAT"/>
    <property type="match status" value="1"/>
</dbReference>
<organism evidence="4 5">
    <name type="scientific">Stachybotrys chartarum (strain CBS 109288 / IBT 7711)</name>
    <name type="common">Toxic black mold</name>
    <name type="synonym">Stilbospora chartarum</name>
    <dbReference type="NCBI Taxonomy" id="1280523"/>
    <lineage>
        <taxon>Eukaryota</taxon>
        <taxon>Fungi</taxon>
        <taxon>Dikarya</taxon>
        <taxon>Ascomycota</taxon>
        <taxon>Pezizomycotina</taxon>
        <taxon>Sordariomycetes</taxon>
        <taxon>Hypocreomycetidae</taxon>
        <taxon>Hypocreales</taxon>
        <taxon>Stachybotryaceae</taxon>
        <taxon>Stachybotrys</taxon>
    </lineage>
</organism>
<dbReference type="NCBIfam" id="TIGR03429">
    <property type="entry name" value="arom_pren_DMATS"/>
    <property type="match status" value="1"/>
</dbReference>
<protein>
    <submittedName>
        <fullName evidence="4">Uncharacterized protein</fullName>
    </submittedName>
</protein>
<feature type="binding site" evidence="3">
    <location>
        <position position="100"/>
    </location>
    <ligand>
        <name>dimethylallyl diphosphate</name>
        <dbReference type="ChEBI" id="CHEBI:57623"/>
    </ligand>
</feature>
<dbReference type="GO" id="GO:0009820">
    <property type="term" value="P:alkaloid metabolic process"/>
    <property type="evidence" value="ECO:0007669"/>
    <property type="project" value="InterPro"/>
</dbReference>